<gene>
    <name evidence="2" type="ORF">A6A03_18205</name>
</gene>
<proteinExistence type="predicted"/>
<name>A0A178M4G6_9CHLR</name>
<keyword evidence="2" id="KW-0808">Transferase</keyword>
<organism evidence="2 3">
    <name type="scientific">Chloroflexus islandicus</name>
    <dbReference type="NCBI Taxonomy" id="1707952"/>
    <lineage>
        <taxon>Bacteria</taxon>
        <taxon>Bacillati</taxon>
        <taxon>Chloroflexota</taxon>
        <taxon>Chloroflexia</taxon>
        <taxon>Chloroflexales</taxon>
        <taxon>Chloroflexineae</taxon>
        <taxon>Chloroflexaceae</taxon>
        <taxon>Chloroflexus</taxon>
    </lineage>
</organism>
<dbReference type="InterPro" id="IPR029044">
    <property type="entry name" value="Nucleotide-diphossugar_trans"/>
</dbReference>
<dbReference type="PANTHER" id="PTHR43179:SF7">
    <property type="entry name" value="RHAMNOSYLTRANSFERASE WBBL"/>
    <property type="match status" value="1"/>
</dbReference>
<evidence type="ECO:0000313" key="2">
    <source>
        <dbReference type="EMBL" id="OAN43631.1"/>
    </source>
</evidence>
<sequence>MEHTLSPIGVVVVSYNTAPLLRRCLASLQACTLPLRIVVVDNGSRDESVALVRREFPAVTVRERPDNPGYAAACNEGIGLLAETCGAILVLNPDTEVLPGAIEAMAAFLAAHPRVGVAGPRLLNPDGTLQRAAFRFPDLITTALDLFPPGEVLPGRLYDSWWHGRYPAELGTEPFPIDYPLGACMLVRSSTIAEVGGMDEGYFMYCEEIDWCRRIKQAGWAIWQVPAARVIHVGGAATGQFRWRMQVALWRARARYMDKFASPAMQRAYRLLVAVGMIRLMGKAWLGYLSGQRDRDTLRSHMLAYSLILGETGRFAPIPVAKVTR</sequence>
<evidence type="ECO:0000259" key="1">
    <source>
        <dbReference type="Pfam" id="PF00535"/>
    </source>
</evidence>
<dbReference type="OrthoDB" id="9816564at2"/>
<dbReference type="CDD" id="cd04186">
    <property type="entry name" value="GT_2_like_c"/>
    <property type="match status" value="1"/>
</dbReference>
<dbReference type="RefSeq" id="WP_066790072.1">
    <property type="nucleotide sequence ID" value="NZ_LWQS01000078.1"/>
</dbReference>
<evidence type="ECO:0000313" key="3">
    <source>
        <dbReference type="Proteomes" id="UP000078287"/>
    </source>
</evidence>
<feature type="domain" description="Glycosyltransferase 2-like" evidence="1">
    <location>
        <begin position="10"/>
        <end position="187"/>
    </location>
</feature>
<dbReference type="Proteomes" id="UP000078287">
    <property type="component" value="Unassembled WGS sequence"/>
</dbReference>
<dbReference type="PANTHER" id="PTHR43179">
    <property type="entry name" value="RHAMNOSYLTRANSFERASE WBBL"/>
    <property type="match status" value="1"/>
</dbReference>
<dbReference type="AlphaFoldDB" id="A0A178M4G6"/>
<protein>
    <submittedName>
        <fullName evidence="2">Glycosyl transferase</fullName>
    </submittedName>
</protein>
<keyword evidence="3" id="KW-1185">Reference proteome</keyword>
<dbReference type="EMBL" id="LWQS01000078">
    <property type="protein sequence ID" value="OAN43631.1"/>
    <property type="molecule type" value="Genomic_DNA"/>
</dbReference>
<dbReference type="STRING" id="1707952.A6A03_18205"/>
<dbReference type="Gene3D" id="3.90.550.10">
    <property type="entry name" value="Spore Coat Polysaccharide Biosynthesis Protein SpsA, Chain A"/>
    <property type="match status" value="1"/>
</dbReference>
<dbReference type="InterPro" id="IPR001173">
    <property type="entry name" value="Glyco_trans_2-like"/>
</dbReference>
<dbReference type="GO" id="GO:0016740">
    <property type="term" value="F:transferase activity"/>
    <property type="evidence" value="ECO:0007669"/>
    <property type="project" value="UniProtKB-KW"/>
</dbReference>
<accession>A0A178M4G6</accession>
<comment type="caution">
    <text evidence="2">The sequence shown here is derived from an EMBL/GenBank/DDBJ whole genome shotgun (WGS) entry which is preliminary data.</text>
</comment>
<dbReference type="SUPFAM" id="SSF53448">
    <property type="entry name" value="Nucleotide-diphospho-sugar transferases"/>
    <property type="match status" value="1"/>
</dbReference>
<reference evidence="2 3" key="1">
    <citation type="submission" date="2016-04" db="EMBL/GenBank/DDBJ databases">
        <title>Chloroflexus islandicus sp. nov., a thermophilic filamentous anoxygenic phototrophic bacterium from geyser Strokkur (Iceland).</title>
        <authorList>
            <person name="Gaisin V.A."/>
            <person name="Kalashnikov A.M."/>
            <person name="Sukhacheva M.V."/>
            <person name="Grouzdev D.S."/>
            <person name="Ivanov T.M."/>
            <person name="Kuznetsov B."/>
            <person name="Gorlenko V.M."/>
        </authorList>
    </citation>
    <scope>NUCLEOTIDE SEQUENCE [LARGE SCALE GENOMIC DNA]</scope>
    <source>
        <strain evidence="3">isl-2</strain>
    </source>
</reference>
<dbReference type="Pfam" id="PF00535">
    <property type="entry name" value="Glycos_transf_2"/>
    <property type="match status" value="1"/>
</dbReference>